<sequence length="75" mass="8467">ELQEDVYMSIPAGVQLQKPNQVCKLQKSLYGLKQASRKWYEKLTALLIAQGYSQSSSDYSLFTICTNTDFTAILV</sequence>
<dbReference type="EC" id="2.7.7.49" evidence="2"/>
<name>Q7M271_9FABA</name>
<dbReference type="AlphaFoldDB" id="Q7M271"/>
<dbReference type="Pfam" id="PF07727">
    <property type="entry name" value="RVT_2"/>
    <property type="match status" value="1"/>
</dbReference>
<accession>Q7M271</accession>
<evidence type="ECO:0000259" key="1">
    <source>
        <dbReference type="Pfam" id="PF07727"/>
    </source>
</evidence>
<dbReference type="GO" id="GO:0003964">
    <property type="term" value="F:RNA-directed DNA polymerase activity"/>
    <property type="evidence" value="ECO:0007669"/>
    <property type="project" value="UniProtKB-EC"/>
</dbReference>
<organism evidence="2">
    <name type="scientific">Vicia melanops</name>
    <dbReference type="NCBI Taxonomy" id="47765"/>
    <lineage>
        <taxon>Eukaryota</taxon>
        <taxon>Viridiplantae</taxon>
        <taxon>Streptophyta</taxon>
        <taxon>Embryophyta</taxon>
        <taxon>Tracheophyta</taxon>
        <taxon>Spermatophyta</taxon>
        <taxon>Magnoliopsida</taxon>
        <taxon>eudicotyledons</taxon>
        <taxon>Gunneridae</taxon>
        <taxon>Pentapetalae</taxon>
        <taxon>rosids</taxon>
        <taxon>fabids</taxon>
        <taxon>Fabales</taxon>
        <taxon>Fabaceae</taxon>
        <taxon>Papilionoideae</taxon>
        <taxon>50 kb inversion clade</taxon>
        <taxon>NPAAA clade</taxon>
        <taxon>Hologalegina</taxon>
        <taxon>IRL clade</taxon>
        <taxon>Fabeae</taxon>
        <taxon>Vicia</taxon>
    </lineage>
</organism>
<feature type="domain" description="Reverse transcriptase Ty1/copia-type" evidence="1">
    <location>
        <begin position="1"/>
        <end position="63"/>
    </location>
</feature>
<dbReference type="PIR" id="S63585">
    <property type="entry name" value="S63585"/>
</dbReference>
<evidence type="ECO:0000313" key="2">
    <source>
        <dbReference type="PIR" id="S63585"/>
    </source>
</evidence>
<reference evidence="2" key="1">
    <citation type="journal article" date="1996" name="Mol. Gen. Genet.">
        <title>The Ty1-copia group retrotransposons in Vicia species: copy number, sequence heterogeneity and chromosomal localisation.</title>
        <authorList>
            <person name="Pearce S.R."/>
            <person name="Harrison G."/>
            <person name="Li D."/>
            <person name="Heslop-Harrison J."/>
            <person name="Kumar A."/>
            <person name="Flavell A.J."/>
        </authorList>
    </citation>
    <scope>NUCLEOTIDE SEQUENCE</scope>
</reference>
<proteinExistence type="predicted"/>
<dbReference type="InterPro" id="IPR013103">
    <property type="entry name" value="RVT_2"/>
</dbReference>
<protein>
    <submittedName>
        <fullName evidence="2">RNA-directed DNA polymerase</fullName>
        <ecNumber evidence="2">2.7.7.49</ecNumber>
    </submittedName>
</protein>